<reference evidence="1 2" key="1">
    <citation type="submission" date="2013-04" db="EMBL/GenBank/DDBJ databases">
        <title>The Genome Sequence of Bacteroides thetaiotaomicron dnLKV9.</title>
        <authorList>
            <consortium name="The Broad Institute Genomics Platform"/>
            <consortium name="The Broad Institute Genome Sequencing Center for Infectious Disease"/>
            <person name="Earl A."/>
            <person name="Xavier R."/>
            <person name="Kuhn K."/>
            <person name="Stappenbeck T."/>
            <person name="Walker B."/>
            <person name="Young S."/>
            <person name="Zeng Q."/>
            <person name="Gargeya S."/>
            <person name="Fitzgerald M."/>
            <person name="Haas B."/>
            <person name="Abouelleil A."/>
            <person name="Allen A.W."/>
            <person name="Alvarado L."/>
            <person name="Arachchi H.M."/>
            <person name="Berlin A.M."/>
            <person name="Chapman S.B."/>
            <person name="Gainer-Dewar J."/>
            <person name="Goldberg J."/>
            <person name="Griggs A."/>
            <person name="Gujja S."/>
            <person name="Hansen M."/>
            <person name="Howarth C."/>
            <person name="Imamovic A."/>
            <person name="Ireland A."/>
            <person name="Larimer J."/>
            <person name="McCowan C."/>
            <person name="Murphy C."/>
            <person name="Pearson M."/>
            <person name="Poon T.W."/>
            <person name="Priest M."/>
            <person name="Roberts A."/>
            <person name="Saif S."/>
            <person name="Shea T."/>
            <person name="Sisk P."/>
            <person name="Sykes S."/>
            <person name="Wortman J."/>
            <person name="Nusbaum C."/>
            <person name="Birren B."/>
        </authorList>
    </citation>
    <scope>NUCLEOTIDE SEQUENCE [LARGE SCALE GENOMIC DNA]</scope>
    <source>
        <strain evidence="2">dnLKV9</strain>
    </source>
</reference>
<proteinExistence type="predicted"/>
<gene>
    <name evidence="1" type="ORF">C799_02489</name>
</gene>
<dbReference type="HOGENOM" id="CLU_2598626_0_0_10"/>
<comment type="caution">
    <text evidence="1">The sequence shown here is derived from an EMBL/GenBank/DDBJ whole genome shotgun (WGS) entry which is preliminary data.</text>
</comment>
<sequence>MKVNYILIKGSRHFKCHDPAEMATHFSLSITGDGTVICDGHQDTMSYSEEWSREDIITDFMRNRVGKVVPDVEIYKVIQE</sequence>
<protein>
    <submittedName>
        <fullName evidence="1">Uncharacterized protein</fullName>
    </submittedName>
</protein>
<accession>R9HHL1</accession>
<dbReference type="AlphaFoldDB" id="R9HHL1"/>
<dbReference type="EMBL" id="ASSM01000009">
    <property type="protein sequence ID" value="EOS00640.1"/>
    <property type="molecule type" value="Genomic_DNA"/>
</dbReference>
<dbReference type="Proteomes" id="UP000014207">
    <property type="component" value="Unassembled WGS sequence"/>
</dbReference>
<evidence type="ECO:0000313" key="2">
    <source>
        <dbReference type="Proteomes" id="UP000014207"/>
    </source>
</evidence>
<evidence type="ECO:0000313" key="1">
    <source>
        <dbReference type="EMBL" id="EOS00640.1"/>
    </source>
</evidence>
<organism evidence="1 2">
    <name type="scientific">Bacteroides thetaiotaomicron dnLKV9</name>
    <dbReference type="NCBI Taxonomy" id="1235785"/>
    <lineage>
        <taxon>Bacteria</taxon>
        <taxon>Pseudomonadati</taxon>
        <taxon>Bacteroidota</taxon>
        <taxon>Bacteroidia</taxon>
        <taxon>Bacteroidales</taxon>
        <taxon>Bacteroidaceae</taxon>
        <taxon>Bacteroides</taxon>
    </lineage>
</organism>
<name>R9HHL1_BACT4</name>